<reference evidence="2" key="1">
    <citation type="submission" date="2016-02" db="EMBL/GenBank/DDBJ databases">
        <title>Draft genome sequence of Microdochium bolleyi, a fungal endophyte of beachgrass.</title>
        <authorList>
            <consortium name="DOE Joint Genome Institute"/>
            <person name="David A.S."/>
            <person name="May G."/>
            <person name="Haridas S."/>
            <person name="Lim J."/>
            <person name="Wang M."/>
            <person name="Labutti K."/>
            <person name="Lipzen A."/>
            <person name="Barry K."/>
            <person name="Grigoriev I.V."/>
        </authorList>
    </citation>
    <scope>NUCLEOTIDE SEQUENCE [LARGE SCALE GENOMIC DNA]</scope>
    <source>
        <strain evidence="2">J235TASD1</strain>
    </source>
</reference>
<dbReference type="OrthoDB" id="4756494at2759"/>
<proteinExistence type="predicted"/>
<dbReference type="InParanoid" id="A0A136INJ4"/>
<name>A0A136INJ4_9PEZI</name>
<keyword evidence="2" id="KW-1185">Reference proteome</keyword>
<sequence>MPQLFSTLRSHQDNLLPPTVSLLPRIMEYNESSETLSLDSPGQWETEADELCESLGIGAPEYLLGSDQRGVHTAWGYAARLEAIYIAPRYWYSWENKHNAKEATAEELVRKIYKKYYNSEPDPPRKKSKKRSSPIVRNEAYLTLGLSQYMDPPHLVIGNVEHDKESLQNSTATNTRTAPMDCRTGDDSNFPVTTGSTKLYTIEEAVDALVSTPSLRYLVTISSSVTMPGSLWLKDKT</sequence>
<gene>
    <name evidence="1" type="ORF">Micbo1qcDRAFT_198240</name>
</gene>
<evidence type="ECO:0000313" key="2">
    <source>
        <dbReference type="Proteomes" id="UP000070501"/>
    </source>
</evidence>
<evidence type="ECO:0000313" key="1">
    <source>
        <dbReference type="EMBL" id="KXJ86503.1"/>
    </source>
</evidence>
<dbReference type="AlphaFoldDB" id="A0A136INJ4"/>
<organism evidence="1 2">
    <name type="scientific">Microdochium bolleyi</name>
    <dbReference type="NCBI Taxonomy" id="196109"/>
    <lineage>
        <taxon>Eukaryota</taxon>
        <taxon>Fungi</taxon>
        <taxon>Dikarya</taxon>
        <taxon>Ascomycota</taxon>
        <taxon>Pezizomycotina</taxon>
        <taxon>Sordariomycetes</taxon>
        <taxon>Xylariomycetidae</taxon>
        <taxon>Xylariales</taxon>
        <taxon>Microdochiaceae</taxon>
        <taxon>Microdochium</taxon>
    </lineage>
</organism>
<dbReference type="EMBL" id="KQ964267">
    <property type="protein sequence ID" value="KXJ86503.1"/>
    <property type="molecule type" value="Genomic_DNA"/>
</dbReference>
<dbReference type="Proteomes" id="UP000070501">
    <property type="component" value="Unassembled WGS sequence"/>
</dbReference>
<accession>A0A136INJ4</accession>
<protein>
    <submittedName>
        <fullName evidence="1">Uncharacterized protein</fullName>
    </submittedName>
</protein>